<dbReference type="PIRSF" id="PIRSF021308">
    <property type="entry name" value="UCP021308"/>
    <property type="match status" value="1"/>
</dbReference>
<reference evidence="2 3" key="1">
    <citation type="submission" date="2019-08" db="EMBL/GenBank/DDBJ databases">
        <title>Genome of Phaeodactylibacter luteus.</title>
        <authorList>
            <person name="Bowman J.P."/>
        </authorList>
    </citation>
    <scope>NUCLEOTIDE SEQUENCE [LARGE SCALE GENOMIC DNA]</scope>
    <source>
        <strain evidence="2 3">KCTC 42180</strain>
    </source>
</reference>
<dbReference type="Pfam" id="PF13376">
    <property type="entry name" value="OmdA"/>
    <property type="match status" value="1"/>
</dbReference>
<dbReference type="Gene3D" id="3.90.1150.200">
    <property type="match status" value="1"/>
</dbReference>
<evidence type="ECO:0000259" key="1">
    <source>
        <dbReference type="Pfam" id="PF08818"/>
    </source>
</evidence>
<dbReference type="Gene3D" id="3.40.5.90">
    <property type="entry name" value="CDGSH iron-sulfur domain, mitoNEET-type"/>
    <property type="match status" value="1"/>
</dbReference>
<dbReference type="SUPFAM" id="SSF159888">
    <property type="entry name" value="YdhG-like"/>
    <property type="match status" value="1"/>
</dbReference>
<dbReference type="OrthoDB" id="214150at2"/>
<dbReference type="Pfam" id="PF08818">
    <property type="entry name" value="DUF1801"/>
    <property type="match status" value="1"/>
</dbReference>
<dbReference type="InterPro" id="IPR016786">
    <property type="entry name" value="YdeI_bac"/>
</dbReference>
<sequence length="215" mass="23781">MHPKVSEFVEQARFWPEVLSALRAILQSSPLEEDFKWKAPCYTIDGKNIVILYEFKGHCGLSFFKGALLKDAAGLLEMPGPNSHSGRLMSFTDIAHVKALEPAIRLSLEEAIAIERSGQQVQYPGSGDLPVPEELIAAFARAPEFESAFHSLTPGRQKGYLLFFAGGRQAKTRASRIEKYRSRIMQGKGMQDCICGLSQKMPRCDGSHKQAPGRG</sequence>
<proteinExistence type="predicted"/>
<dbReference type="Proteomes" id="UP000321580">
    <property type="component" value="Unassembled WGS sequence"/>
</dbReference>
<dbReference type="EMBL" id="VOOR01000005">
    <property type="protein sequence ID" value="TXB68007.1"/>
    <property type="molecule type" value="Genomic_DNA"/>
</dbReference>
<feature type="domain" description="YdhG-like" evidence="1">
    <location>
        <begin position="16"/>
        <end position="105"/>
    </location>
</feature>
<accession>A0A5C6S0S8</accession>
<organism evidence="2 3">
    <name type="scientific">Phaeodactylibacter luteus</name>
    <dbReference type="NCBI Taxonomy" id="1564516"/>
    <lineage>
        <taxon>Bacteria</taxon>
        <taxon>Pseudomonadati</taxon>
        <taxon>Bacteroidota</taxon>
        <taxon>Saprospiria</taxon>
        <taxon>Saprospirales</taxon>
        <taxon>Haliscomenobacteraceae</taxon>
        <taxon>Phaeodactylibacter</taxon>
    </lineage>
</organism>
<name>A0A5C6S0S8_9BACT</name>
<keyword evidence="3" id="KW-1185">Reference proteome</keyword>
<protein>
    <recommendedName>
        <fullName evidence="1">YdhG-like domain-containing protein</fullName>
    </recommendedName>
</protein>
<dbReference type="AlphaFoldDB" id="A0A5C6S0S8"/>
<evidence type="ECO:0000313" key="2">
    <source>
        <dbReference type="EMBL" id="TXB68007.1"/>
    </source>
</evidence>
<dbReference type="RefSeq" id="WP_147166128.1">
    <property type="nucleotide sequence ID" value="NZ_VOOR01000005.1"/>
</dbReference>
<gene>
    <name evidence="2" type="ORF">FRY97_03935</name>
</gene>
<dbReference type="InterPro" id="IPR042216">
    <property type="entry name" value="MitoNEET_CISD"/>
</dbReference>
<comment type="caution">
    <text evidence="2">The sequence shown here is derived from an EMBL/GenBank/DDBJ whole genome shotgun (WGS) entry which is preliminary data.</text>
</comment>
<dbReference type="InterPro" id="IPR014922">
    <property type="entry name" value="YdhG-like"/>
</dbReference>
<evidence type="ECO:0000313" key="3">
    <source>
        <dbReference type="Proteomes" id="UP000321580"/>
    </source>
</evidence>